<feature type="transmembrane region" description="Helical" evidence="1">
    <location>
        <begin position="507"/>
        <end position="526"/>
    </location>
</feature>
<keyword evidence="1" id="KW-1133">Transmembrane helix</keyword>
<dbReference type="RefSeq" id="WP_090261751.1">
    <property type="nucleotide sequence ID" value="NZ_FNDS01000002.1"/>
</dbReference>
<keyword evidence="1" id="KW-0472">Membrane</keyword>
<keyword evidence="3" id="KW-1185">Reference proteome</keyword>
<dbReference type="AlphaFoldDB" id="A0A1G8EE86"/>
<dbReference type="InterPro" id="IPR011009">
    <property type="entry name" value="Kinase-like_dom_sf"/>
</dbReference>
<name>A0A1G8EE86_9PSED</name>
<protein>
    <recommendedName>
        <fullName evidence="4">Protein kinase</fullName>
    </recommendedName>
</protein>
<evidence type="ECO:0000256" key="1">
    <source>
        <dbReference type="SAM" id="Phobius"/>
    </source>
</evidence>
<reference evidence="3" key="1">
    <citation type="submission" date="2016-10" db="EMBL/GenBank/DDBJ databases">
        <authorList>
            <person name="Varghese N."/>
            <person name="Submissions S."/>
        </authorList>
    </citation>
    <scope>NUCLEOTIDE SEQUENCE [LARGE SCALE GENOMIC DNA]</scope>
    <source>
        <strain evidence="3">CCM 7469</strain>
    </source>
</reference>
<dbReference type="OrthoDB" id="9801841at2"/>
<sequence length="527" mass="57294">MTHRCIAPAALSLALGAGPDLPTQAARVRAEWLDGRQGRPGVFMLALFWARGCANVVHSLELQLDALFADYACTPEVWSEAQAVRQVLASLNMQGYRRSLAGETLPELAVGILLVQGDSAHFLRCGNVGLLRYRDGELQALPGLEDGSLGGQAELALTQHNLSLQAGEAMLLAPQPLLAVIDRRPLLEACRELATEDLDSLLAPLLRAPGAAALVLPGRSEQRPTLVLPTAWPAPPPLRPGDALEDWRVLEPLPFGPPQRLFRVRHADGRDAWLLASTQAADQAFWLREWALRCCKVASLPSVLSTRAARRHAFQVFAVPPGNWRSLVERHGAWRRLAPEETMVLLRQLVEALRALQRRGVQGLWVSPRQVLVDDCGRLLFLPELAALVPGVARQPLPLECLPLAPELRDGRAADSRAEQFVVAAFAYWLAGGRWPELALPDCADDALHYVPLAAQGVAVPPGWDGALARALAAEPAQRFDALSELMQALERPLAQARLPAQGWRRWAVVGAFAGALLLGGALYLLR</sequence>
<organism evidence="2 3">
    <name type="scientific">Pseudomonas panipatensis</name>
    <dbReference type="NCBI Taxonomy" id="428992"/>
    <lineage>
        <taxon>Bacteria</taxon>
        <taxon>Pseudomonadati</taxon>
        <taxon>Pseudomonadota</taxon>
        <taxon>Gammaproteobacteria</taxon>
        <taxon>Pseudomonadales</taxon>
        <taxon>Pseudomonadaceae</taxon>
        <taxon>Pseudomonas</taxon>
    </lineage>
</organism>
<accession>A0A1G8EE86</accession>
<dbReference type="SUPFAM" id="SSF56112">
    <property type="entry name" value="Protein kinase-like (PK-like)"/>
    <property type="match status" value="1"/>
</dbReference>
<evidence type="ECO:0000313" key="3">
    <source>
        <dbReference type="Proteomes" id="UP000199636"/>
    </source>
</evidence>
<dbReference type="Proteomes" id="UP000199636">
    <property type="component" value="Unassembled WGS sequence"/>
</dbReference>
<evidence type="ECO:0008006" key="4">
    <source>
        <dbReference type="Google" id="ProtNLM"/>
    </source>
</evidence>
<proteinExistence type="predicted"/>
<dbReference type="EMBL" id="FNDS01000002">
    <property type="protein sequence ID" value="SDH68100.1"/>
    <property type="molecule type" value="Genomic_DNA"/>
</dbReference>
<dbReference type="Gene3D" id="1.10.510.10">
    <property type="entry name" value="Transferase(Phosphotransferase) domain 1"/>
    <property type="match status" value="1"/>
</dbReference>
<gene>
    <name evidence="2" type="ORF">SAMN05216272_102496</name>
</gene>
<keyword evidence="1" id="KW-0812">Transmembrane</keyword>
<dbReference type="STRING" id="428992.SAMN05216272_102496"/>
<evidence type="ECO:0000313" key="2">
    <source>
        <dbReference type="EMBL" id="SDH68100.1"/>
    </source>
</evidence>